<dbReference type="EC" id="2.7.7.2" evidence="2"/>
<keyword evidence="9" id="KW-0067">ATP-binding</keyword>
<dbReference type="GO" id="GO:0009507">
    <property type="term" value="C:chloroplast"/>
    <property type="evidence" value="ECO:0007669"/>
    <property type="project" value="TreeGrafter"/>
</dbReference>
<keyword evidence="7" id="KW-0547">Nucleotide-binding</keyword>
<keyword evidence="5" id="KW-0808">Transferase</keyword>
<accession>A0AAQ3KBP7</accession>
<feature type="domain" description="FAD synthetase" evidence="10">
    <location>
        <begin position="111"/>
        <end position="252"/>
    </location>
</feature>
<evidence type="ECO:0000256" key="5">
    <source>
        <dbReference type="ARBA" id="ARBA00022679"/>
    </source>
</evidence>
<evidence type="ECO:0000256" key="6">
    <source>
        <dbReference type="ARBA" id="ARBA00022695"/>
    </source>
</evidence>
<evidence type="ECO:0000256" key="3">
    <source>
        <dbReference type="ARBA" id="ARBA00022630"/>
    </source>
</evidence>
<keyword evidence="3" id="KW-0285">Flavoprotein</keyword>
<organism evidence="11 12">
    <name type="scientific">Canna indica</name>
    <name type="common">Indian-shot</name>
    <dbReference type="NCBI Taxonomy" id="4628"/>
    <lineage>
        <taxon>Eukaryota</taxon>
        <taxon>Viridiplantae</taxon>
        <taxon>Streptophyta</taxon>
        <taxon>Embryophyta</taxon>
        <taxon>Tracheophyta</taxon>
        <taxon>Spermatophyta</taxon>
        <taxon>Magnoliopsida</taxon>
        <taxon>Liliopsida</taxon>
        <taxon>Zingiberales</taxon>
        <taxon>Cannaceae</taxon>
        <taxon>Canna</taxon>
    </lineage>
</organism>
<dbReference type="AlphaFoldDB" id="A0AAQ3KBP7"/>
<dbReference type="Pfam" id="PF06574">
    <property type="entry name" value="FAD_syn"/>
    <property type="match status" value="1"/>
</dbReference>
<evidence type="ECO:0000256" key="4">
    <source>
        <dbReference type="ARBA" id="ARBA00022643"/>
    </source>
</evidence>
<dbReference type="InterPro" id="IPR014729">
    <property type="entry name" value="Rossmann-like_a/b/a_fold"/>
</dbReference>
<proteinExistence type="predicted"/>
<evidence type="ECO:0000256" key="9">
    <source>
        <dbReference type="ARBA" id="ARBA00022840"/>
    </source>
</evidence>
<evidence type="ECO:0000313" key="11">
    <source>
        <dbReference type="EMBL" id="WOL04999.1"/>
    </source>
</evidence>
<comment type="pathway">
    <text evidence="1">Cofactor biosynthesis; FAD biosynthesis; FAD from FMN: step 1/1.</text>
</comment>
<keyword evidence="4" id="KW-0288">FMN</keyword>
<dbReference type="GO" id="GO:0009231">
    <property type="term" value="P:riboflavin biosynthetic process"/>
    <property type="evidence" value="ECO:0007669"/>
    <property type="project" value="InterPro"/>
</dbReference>
<evidence type="ECO:0000256" key="2">
    <source>
        <dbReference type="ARBA" id="ARBA00012393"/>
    </source>
</evidence>
<dbReference type="GO" id="GO:0003919">
    <property type="term" value="F:FMN adenylyltransferase activity"/>
    <property type="evidence" value="ECO:0007669"/>
    <property type="project" value="UniProtKB-EC"/>
</dbReference>
<evidence type="ECO:0000256" key="8">
    <source>
        <dbReference type="ARBA" id="ARBA00022827"/>
    </source>
</evidence>
<dbReference type="GO" id="GO:0006747">
    <property type="term" value="P:FAD biosynthetic process"/>
    <property type="evidence" value="ECO:0007669"/>
    <property type="project" value="TreeGrafter"/>
</dbReference>
<dbReference type="GO" id="GO:0005524">
    <property type="term" value="F:ATP binding"/>
    <property type="evidence" value="ECO:0007669"/>
    <property type="project" value="UniProtKB-KW"/>
</dbReference>
<keyword evidence="6" id="KW-0548">Nucleotidyltransferase</keyword>
<dbReference type="SUPFAM" id="SSF52374">
    <property type="entry name" value="Nucleotidylyl transferase"/>
    <property type="match status" value="1"/>
</dbReference>
<gene>
    <name evidence="11" type="ORF">Cni_G13722</name>
</gene>
<dbReference type="InterPro" id="IPR015864">
    <property type="entry name" value="FAD_synthase"/>
</dbReference>
<name>A0AAQ3KBP7_9LILI</name>
<dbReference type="Proteomes" id="UP001327560">
    <property type="component" value="Chromosome 4"/>
</dbReference>
<protein>
    <recommendedName>
        <fullName evidence="2">FAD synthase</fullName>
        <ecNumber evidence="2">2.7.7.2</ecNumber>
    </recommendedName>
</protein>
<dbReference type="PANTHER" id="PTHR12714">
    <property type="entry name" value="PROTEIN-S ISOPRENYLCYSTEINE O-METHYLTRANSFERASE"/>
    <property type="match status" value="1"/>
</dbReference>
<evidence type="ECO:0000256" key="1">
    <source>
        <dbReference type="ARBA" id="ARBA00004726"/>
    </source>
</evidence>
<reference evidence="11 12" key="1">
    <citation type="submission" date="2023-10" db="EMBL/GenBank/DDBJ databases">
        <title>Chromosome-scale genome assembly provides insights into flower coloration mechanisms of Canna indica.</title>
        <authorList>
            <person name="Li C."/>
        </authorList>
    </citation>
    <scope>NUCLEOTIDE SEQUENCE [LARGE SCALE GENOMIC DNA]</scope>
    <source>
        <tissue evidence="11">Flower</tissue>
    </source>
</reference>
<evidence type="ECO:0000259" key="10">
    <source>
        <dbReference type="Pfam" id="PF06574"/>
    </source>
</evidence>
<dbReference type="EMBL" id="CP136893">
    <property type="protein sequence ID" value="WOL04999.1"/>
    <property type="molecule type" value="Genomic_DNA"/>
</dbReference>
<keyword evidence="12" id="KW-1185">Reference proteome</keyword>
<evidence type="ECO:0000256" key="7">
    <source>
        <dbReference type="ARBA" id="ARBA00022741"/>
    </source>
</evidence>
<dbReference type="Gene3D" id="3.40.50.620">
    <property type="entry name" value="HUPs"/>
    <property type="match status" value="1"/>
</dbReference>
<evidence type="ECO:0000313" key="12">
    <source>
        <dbReference type="Proteomes" id="UP001327560"/>
    </source>
</evidence>
<dbReference type="PANTHER" id="PTHR12714:SF20">
    <property type="entry name" value="FAD SYNTHETASE 1, CHLOROPLASTIC-RELATED"/>
    <property type="match status" value="1"/>
</dbReference>
<keyword evidence="8" id="KW-0274">FAD</keyword>
<sequence length="379" mass="41868">MERGGAALQSSLRTAHPSSSVACWPFVHRSYYPHRSIGGGATKPLLRRPLPEQNCACLNIKRYLLKHNAVVHCSTRAFGSSGPQETNVGSEEIRKDDFLIDCGSDQECVVGGIVALGKFDALHIGHRELAIQASKAGTPFLLSFVGIAEVLGWEPRPPIVANCDRKRVLSSWAPYCGNEVPLEYHVQFSNVRHLTPRQFVEKLSKEPKVSGVVAGANYRFGYKASGDALDLVRLCKEYGLDAFIVSPVMDNTRRSYNGASRSLNSNDRGQVSSTRVRHALSMGDMDYVAELLGRKHRLVLSLDEQFCKQNRILVPKSCMLNHPPKDGAYSNCSVLLDDKHVLPANVIICSENINIELDGGILETRDFIRDHQLIGIEFG</sequence>